<feature type="domain" description="MacB-like periplasmic core" evidence="8">
    <location>
        <begin position="109"/>
        <end position="331"/>
    </location>
</feature>
<feature type="transmembrane region" description="Helical" evidence="6">
    <location>
        <begin position="770"/>
        <end position="793"/>
    </location>
</feature>
<evidence type="ECO:0000313" key="10">
    <source>
        <dbReference type="Proteomes" id="UP001597112"/>
    </source>
</evidence>
<evidence type="ECO:0000259" key="7">
    <source>
        <dbReference type="Pfam" id="PF02687"/>
    </source>
</evidence>
<gene>
    <name evidence="9" type="ORF">ACFQ21_08815</name>
</gene>
<keyword evidence="3 6" id="KW-0812">Transmembrane</keyword>
<feature type="transmembrane region" description="Helical" evidence="6">
    <location>
        <begin position="518"/>
        <end position="539"/>
    </location>
</feature>
<feature type="domain" description="MacB-like periplasmic core" evidence="8">
    <location>
        <begin position="555"/>
        <end position="726"/>
    </location>
</feature>
<name>A0ABW3K2I8_9BACT</name>
<dbReference type="PANTHER" id="PTHR30572">
    <property type="entry name" value="MEMBRANE COMPONENT OF TRANSPORTER-RELATED"/>
    <property type="match status" value="1"/>
</dbReference>
<dbReference type="EMBL" id="JBHTKA010000001">
    <property type="protein sequence ID" value="MFD0999406.1"/>
    <property type="molecule type" value="Genomic_DNA"/>
</dbReference>
<dbReference type="InterPro" id="IPR003838">
    <property type="entry name" value="ABC3_permease_C"/>
</dbReference>
<feature type="transmembrane region" description="Helical" evidence="6">
    <location>
        <begin position="424"/>
        <end position="445"/>
    </location>
</feature>
<evidence type="ECO:0000313" key="9">
    <source>
        <dbReference type="EMBL" id="MFD0999406.1"/>
    </source>
</evidence>
<keyword evidence="10" id="KW-1185">Reference proteome</keyword>
<feature type="transmembrane region" description="Helical" evidence="6">
    <location>
        <begin position="465"/>
        <end position="492"/>
    </location>
</feature>
<dbReference type="RefSeq" id="WP_377577794.1">
    <property type="nucleotide sequence ID" value="NZ_JBHTKA010000001.1"/>
</dbReference>
<accession>A0ABW3K2I8</accession>
<sequence>MSVRRSTFKPDHNRKKHEPPAWAQRFIVWYCKPELAEDLLGDLHEYFDRNVRSKGPLRARLIYSMDAFKFFRIYTVRAPKFVNLLINWIMIGSYVKTSMRNVQRNKLFSTINIVGLAISMSVGLLLIAFVHDLLSYDKFNEHGKRIYRITSHARFQEGSGEKFASTSLMAGKLIHEKISGIEETVIIGTECSGDATVNNNVVPLTGIYAEPTMLRIFTLPMVKGDAATALAKPYSIVLTETSAKKLFGAEDAFGKTIHFDSADYEVTGILKDVPFFSHIQFESLVSFSTVETQLAKGRDFSEWSRVWDRNYVYLLLPEKSNVSDIQAKIDALCAEQNNGDNKAQIYLTLLPLYDIVLGEDLANSIQPVVPDIVLWIVGGLALIVILSACFNYTNLSIARSMRRFKEIGLRKVIGAGKSQVRLQFLAEAIIVSLVALLLSFGMFLVLRPQFVSIAPELLKMVKLEITMPMVLTFVVFSMAVGIVAGFLPAIFFSKVNVSNALRDVSSVKVFKGLSFRRALVVVQYTLTLMFITSTFIGYVQYKDILTFDLGFNTENILNIDLQKNRPDDLINKLKAMPEVSGVSQSRLLTSVGNAWGGYVKYKDLRDSSLVFTNIIDENYIPLHEYKLIAGQNFITRPVTRDAASEVIVNEKTLRLFAIAHGDPQKAVGDEILLNSKKHTIVGVIKDFHYGKLDEDIKPVVFTYLTPDAFLTSDRRDGLVNVRINTSDPIETMAKIQGVWKSVDSVHPFEARFYDDSIEDAYKELSAMIKVIGFLSFIAISIASLGLLGMVVFTTETRLKEMSIRKVLGATSGNLVFLLSRGFVVLLSIAALIALPITYIFFENIVLINFPFHKPVGIAELFGGVLAVLTIAFIMIGSQALKTARSNPAEVLKCE</sequence>
<dbReference type="InterPro" id="IPR025857">
    <property type="entry name" value="MacB_PCD"/>
</dbReference>
<evidence type="ECO:0000256" key="6">
    <source>
        <dbReference type="SAM" id="Phobius"/>
    </source>
</evidence>
<keyword evidence="5 6" id="KW-0472">Membrane</keyword>
<dbReference type="Pfam" id="PF02687">
    <property type="entry name" value="FtsX"/>
    <property type="match status" value="2"/>
</dbReference>
<evidence type="ECO:0000256" key="3">
    <source>
        <dbReference type="ARBA" id="ARBA00022692"/>
    </source>
</evidence>
<dbReference type="InterPro" id="IPR047699">
    <property type="entry name" value="Permease_put_prefix"/>
</dbReference>
<comment type="caution">
    <text evidence="9">The sequence shown here is derived from an EMBL/GenBank/DDBJ whole genome shotgun (WGS) entry which is preliminary data.</text>
</comment>
<reference evidence="10" key="1">
    <citation type="journal article" date="2019" name="Int. J. Syst. Evol. Microbiol.">
        <title>The Global Catalogue of Microorganisms (GCM) 10K type strain sequencing project: providing services to taxonomists for standard genome sequencing and annotation.</title>
        <authorList>
            <consortium name="The Broad Institute Genomics Platform"/>
            <consortium name="The Broad Institute Genome Sequencing Center for Infectious Disease"/>
            <person name="Wu L."/>
            <person name="Ma J."/>
        </authorList>
    </citation>
    <scope>NUCLEOTIDE SEQUENCE [LARGE SCALE GENOMIC DNA]</scope>
    <source>
        <strain evidence="10">CCUG 58938</strain>
    </source>
</reference>
<evidence type="ECO:0000256" key="1">
    <source>
        <dbReference type="ARBA" id="ARBA00004651"/>
    </source>
</evidence>
<feature type="transmembrane region" description="Helical" evidence="6">
    <location>
        <begin position="372"/>
        <end position="393"/>
    </location>
</feature>
<keyword evidence="2" id="KW-1003">Cell membrane</keyword>
<feature type="transmembrane region" description="Helical" evidence="6">
    <location>
        <begin position="107"/>
        <end position="130"/>
    </location>
</feature>
<organism evidence="9 10">
    <name type="scientific">Ohtaekwangia kribbensis</name>
    <dbReference type="NCBI Taxonomy" id="688913"/>
    <lineage>
        <taxon>Bacteria</taxon>
        <taxon>Pseudomonadati</taxon>
        <taxon>Bacteroidota</taxon>
        <taxon>Cytophagia</taxon>
        <taxon>Cytophagales</taxon>
        <taxon>Fulvivirgaceae</taxon>
        <taxon>Ohtaekwangia</taxon>
    </lineage>
</organism>
<keyword evidence="4 6" id="KW-1133">Transmembrane helix</keyword>
<evidence type="ECO:0000256" key="5">
    <source>
        <dbReference type="ARBA" id="ARBA00023136"/>
    </source>
</evidence>
<feature type="transmembrane region" description="Helical" evidence="6">
    <location>
        <begin position="860"/>
        <end position="880"/>
    </location>
</feature>
<dbReference type="NCBIfam" id="NF038404">
    <property type="entry name" value="perm_prefix_2"/>
    <property type="match status" value="1"/>
</dbReference>
<dbReference type="Proteomes" id="UP001597112">
    <property type="component" value="Unassembled WGS sequence"/>
</dbReference>
<evidence type="ECO:0000259" key="8">
    <source>
        <dbReference type="Pfam" id="PF12704"/>
    </source>
</evidence>
<dbReference type="Pfam" id="PF12704">
    <property type="entry name" value="MacB_PCD"/>
    <property type="match status" value="2"/>
</dbReference>
<feature type="domain" description="ABC3 transporter permease C-terminal" evidence="7">
    <location>
        <begin position="773"/>
        <end position="887"/>
    </location>
</feature>
<dbReference type="InterPro" id="IPR050250">
    <property type="entry name" value="Macrolide_Exporter_MacB"/>
</dbReference>
<proteinExistence type="predicted"/>
<dbReference type="PANTHER" id="PTHR30572:SF18">
    <property type="entry name" value="ABC-TYPE MACROLIDE FAMILY EXPORT SYSTEM PERMEASE COMPONENT 2"/>
    <property type="match status" value="1"/>
</dbReference>
<evidence type="ECO:0000256" key="2">
    <source>
        <dbReference type="ARBA" id="ARBA00022475"/>
    </source>
</evidence>
<feature type="domain" description="ABC3 transporter permease C-terminal" evidence="7">
    <location>
        <begin position="380"/>
        <end position="495"/>
    </location>
</feature>
<comment type="subcellular location">
    <subcellularLocation>
        <location evidence="1">Cell membrane</location>
        <topology evidence="1">Multi-pass membrane protein</topology>
    </subcellularLocation>
</comment>
<feature type="transmembrane region" description="Helical" evidence="6">
    <location>
        <begin position="814"/>
        <end position="840"/>
    </location>
</feature>
<evidence type="ECO:0000256" key="4">
    <source>
        <dbReference type="ARBA" id="ARBA00022989"/>
    </source>
</evidence>
<protein>
    <submittedName>
        <fullName evidence="9">ABC transporter permease</fullName>
    </submittedName>
</protein>